<keyword evidence="3" id="KW-1185">Reference proteome</keyword>
<gene>
    <name evidence="2" type="ORF">PECAL_2P01270</name>
</gene>
<dbReference type="AlphaFoldDB" id="A0A8J2WYS2"/>
<feature type="signal peptide" evidence="1">
    <location>
        <begin position="1"/>
        <end position="18"/>
    </location>
</feature>
<proteinExistence type="predicted"/>
<evidence type="ECO:0008006" key="4">
    <source>
        <dbReference type="Google" id="ProtNLM"/>
    </source>
</evidence>
<dbReference type="SUPFAM" id="SSF52266">
    <property type="entry name" value="SGNH hydrolase"/>
    <property type="match status" value="1"/>
</dbReference>
<evidence type="ECO:0000256" key="1">
    <source>
        <dbReference type="SAM" id="SignalP"/>
    </source>
</evidence>
<dbReference type="PANTHER" id="PTHR34407">
    <property type="entry name" value="EXPRESSED PROTEIN"/>
    <property type="match status" value="1"/>
</dbReference>
<sequence length="469" mass="50002">MARICLVYLLCTCTCTDGGNSRPWADLEPLGAAWEAFASGAGAEAARVRKSAARRLDRVRCSAAPLDVAVVGGSMTYGVLCNEKAAAGGAGLDCPWPLRVARRAATAAGNGTQRVVVHNLAISATCTGCVTAQIVPRLAALAPNASVVLFDYGINDADAHKAVYHQGNFRDLRGAATEVFIREILSMDRPPVIVVIEGRAPVGAHRAVATGYDLDVISYRDAIRALPVTASYSQRIRWTNTKMMSHPPATVHTALGDLIYAILSTRPGDCNEISAAPPPLPKLLFPADQRAMFPTCGMPLAFLTSAPPGTTPAGAEAMLGAPAAVGASWRFTAADAGDRADKFGWLGVKGKEGSSSADRISFRLEFSGLGFLAFEFLRSYAWDGRVSIIIDGKRPLLDLGSHWEDQSSQRVTNYLALGTSKNINVGHGRSKKLTNRHYVPGFRAGFHNVTFVLKGPPSSRFKLYTLLTC</sequence>
<keyword evidence="1" id="KW-0732">Signal</keyword>
<accession>A0A8J2WYS2</accession>
<evidence type="ECO:0000313" key="3">
    <source>
        <dbReference type="Proteomes" id="UP000789595"/>
    </source>
</evidence>
<dbReference type="EMBL" id="CAKKNE010000002">
    <property type="protein sequence ID" value="CAH0367121.1"/>
    <property type="molecule type" value="Genomic_DNA"/>
</dbReference>
<evidence type="ECO:0000313" key="2">
    <source>
        <dbReference type="EMBL" id="CAH0367121.1"/>
    </source>
</evidence>
<comment type="caution">
    <text evidence="2">The sequence shown here is derived from an EMBL/GenBank/DDBJ whole genome shotgun (WGS) entry which is preliminary data.</text>
</comment>
<reference evidence="2" key="1">
    <citation type="submission" date="2021-11" db="EMBL/GenBank/DDBJ databases">
        <authorList>
            <consortium name="Genoscope - CEA"/>
            <person name="William W."/>
        </authorList>
    </citation>
    <scope>NUCLEOTIDE SEQUENCE</scope>
</reference>
<dbReference type="Gene3D" id="3.40.50.1110">
    <property type="entry name" value="SGNH hydrolase"/>
    <property type="match status" value="1"/>
</dbReference>
<dbReference type="CDD" id="cd00229">
    <property type="entry name" value="SGNH_hydrolase"/>
    <property type="match status" value="1"/>
</dbReference>
<name>A0A8J2WYS2_9STRA</name>
<dbReference type="InterPro" id="IPR036514">
    <property type="entry name" value="SGNH_hydro_sf"/>
</dbReference>
<feature type="chain" id="PRO_5035214362" description="SGNH hydrolase-type esterase domain-containing protein" evidence="1">
    <location>
        <begin position="19"/>
        <end position="469"/>
    </location>
</feature>
<dbReference type="PANTHER" id="PTHR34407:SF1">
    <property type="entry name" value="SGNH HYDROLASE-TYPE ESTERASE DOMAIN-CONTAINING PROTEIN"/>
    <property type="match status" value="1"/>
</dbReference>
<organism evidence="2 3">
    <name type="scientific">Pelagomonas calceolata</name>
    <dbReference type="NCBI Taxonomy" id="35677"/>
    <lineage>
        <taxon>Eukaryota</taxon>
        <taxon>Sar</taxon>
        <taxon>Stramenopiles</taxon>
        <taxon>Ochrophyta</taxon>
        <taxon>Pelagophyceae</taxon>
        <taxon>Pelagomonadales</taxon>
        <taxon>Pelagomonadaceae</taxon>
        <taxon>Pelagomonas</taxon>
    </lineage>
</organism>
<protein>
    <recommendedName>
        <fullName evidence="4">SGNH hydrolase-type esterase domain-containing protein</fullName>
    </recommendedName>
</protein>
<dbReference type="Proteomes" id="UP000789595">
    <property type="component" value="Unassembled WGS sequence"/>
</dbReference>